<keyword evidence="1" id="KW-0808">Transferase</keyword>
<dbReference type="SUPFAM" id="SSF54495">
    <property type="entry name" value="UBC-like"/>
    <property type="match status" value="1"/>
</dbReference>
<feature type="region of interest" description="Disordered" evidence="3">
    <location>
        <begin position="400"/>
        <end position="438"/>
    </location>
</feature>
<dbReference type="EMBL" id="MU854451">
    <property type="protein sequence ID" value="KAK4035221.1"/>
    <property type="molecule type" value="Genomic_DNA"/>
</dbReference>
<keyword evidence="2" id="KW-0833">Ubl conjugation pathway</keyword>
<evidence type="ECO:0000256" key="3">
    <source>
        <dbReference type="SAM" id="MobiDB-lite"/>
    </source>
</evidence>
<evidence type="ECO:0000259" key="4">
    <source>
        <dbReference type="PROSITE" id="PS50127"/>
    </source>
</evidence>
<feature type="region of interest" description="Disordered" evidence="3">
    <location>
        <begin position="651"/>
        <end position="690"/>
    </location>
</feature>
<name>A0AAN6PB97_9PEZI</name>
<feature type="compositionally biased region" description="Polar residues" evidence="3">
    <location>
        <begin position="169"/>
        <end position="182"/>
    </location>
</feature>
<dbReference type="AlphaFoldDB" id="A0AAN6PB97"/>
<evidence type="ECO:0000313" key="5">
    <source>
        <dbReference type="EMBL" id="KAK4035221.1"/>
    </source>
</evidence>
<dbReference type="Pfam" id="PF00179">
    <property type="entry name" value="UQ_con"/>
    <property type="match status" value="1"/>
</dbReference>
<dbReference type="InterPro" id="IPR016135">
    <property type="entry name" value="UBQ-conjugating_enzyme/RWD"/>
</dbReference>
<protein>
    <recommendedName>
        <fullName evidence="4">UBC core domain-containing protein</fullName>
    </recommendedName>
</protein>
<dbReference type="Gene3D" id="3.10.110.10">
    <property type="entry name" value="Ubiquitin Conjugating Enzyme"/>
    <property type="match status" value="1"/>
</dbReference>
<keyword evidence="6" id="KW-1185">Reference proteome</keyword>
<comment type="caution">
    <text evidence="5">The sequence shown here is derived from an EMBL/GenBank/DDBJ whole genome shotgun (WGS) entry which is preliminary data.</text>
</comment>
<feature type="compositionally biased region" description="Polar residues" evidence="3">
    <location>
        <begin position="769"/>
        <end position="782"/>
    </location>
</feature>
<evidence type="ECO:0000256" key="2">
    <source>
        <dbReference type="ARBA" id="ARBA00022786"/>
    </source>
</evidence>
<proteinExistence type="predicted"/>
<dbReference type="GO" id="GO:0016740">
    <property type="term" value="F:transferase activity"/>
    <property type="evidence" value="ECO:0007669"/>
    <property type="project" value="UniProtKB-KW"/>
</dbReference>
<dbReference type="PANTHER" id="PTHR46116">
    <property type="entry name" value="(E3-INDEPENDENT) E2 UBIQUITIN-CONJUGATING ENZYME"/>
    <property type="match status" value="1"/>
</dbReference>
<gene>
    <name evidence="5" type="ORF">C8A01DRAFT_18093</name>
</gene>
<dbReference type="InterPro" id="IPR000608">
    <property type="entry name" value="UBC"/>
</dbReference>
<evidence type="ECO:0000313" key="6">
    <source>
        <dbReference type="Proteomes" id="UP001303115"/>
    </source>
</evidence>
<dbReference type="Proteomes" id="UP001303115">
    <property type="component" value="Unassembled WGS sequence"/>
</dbReference>
<sequence length="894" mass="98221">MDIDDEQTAQVESDRLMAELLQNEFHRELEGFPEWEQPFEFKGDADSLAEFRKRLQATRCVGCKTLIKMDATEVTRRTGRMLKESRYLHPFFLCAKCKGWSCIECGQYHASDWVPVLKNVASAKDFKSAWCCDHGRMFLVFSLLCGLEPSPSATPSSPKKRAKSRKGESSSGTAQPEQSGAKSRSKYLQPHLSKGTGYGDELLDAARNTGQSQAWRAVDDDTDDLRLRFEALSMILPSGIKGTTPFDCSPNPTVSEMIRRSPMLQHASELLRHASIEEINERCGPIVTVLDFLETVASHFSTCPLLLRERTLFPPTEQLAHVVLKGTKHQGSAGTAAYETAQPLAAIVELLAVPCRRFVETSRRLSNMNVDEGEGDLLAVVERICGIADGLGALRAQLPRKEPQDACEPSSSSSSRPTANVTTRGMRATADKTAEDTATQEVAKRVSDWHRANCVKEVPDDVILNSSSYAGEARKADNSKPAPGRMRKLLAQVSSLSTDLPDGIYVRHGESRVDVLKILIVGPADTPYEHGLFEFDMFVGSEFPKFPPKMYFRTTGGGRARFNPNLYVNGKVCFSLLGTWQGQPWEPDRSTILQLLVSIQAMIFNDQPYYNEPGYELRDNPTSSQHYNRIIEQLTIRYAMLPWLTERLAGGAESDKTSRTSSAKTQISQLSIQEATGATPDPDPMATLNYPTKLTPAHLATAAKHHLLPGTWGMVPGHQGTWTTSHAYSSDLLPIKAQPGSSASHAHPSNVVPTQGPPASLACSHAHPANTTGTETQPSQLSPFGEHADANIKAKLTALASPGFPSNSMSEFMQESLSVFHPYDGKVPQAPRIPAGEDDPVFGDVIRNHFKVKARIIMATVQKWEKQAGQANEVSLAAVAHQLELLMSRHGFTN</sequence>
<dbReference type="SMART" id="SM00212">
    <property type="entry name" value="UBCc"/>
    <property type="match status" value="1"/>
</dbReference>
<reference evidence="6" key="1">
    <citation type="journal article" date="2023" name="Mol. Phylogenet. Evol.">
        <title>Genome-scale phylogeny and comparative genomics of the fungal order Sordariales.</title>
        <authorList>
            <person name="Hensen N."/>
            <person name="Bonometti L."/>
            <person name="Westerberg I."/>
            <person name="Brannstrom I.O."/>
            <person name="Guillou S."/>
            <person name="Cros-Aarteil S."/>
            <person name="Calhoun S."/>
            <person name="Haridas S."/>
            <person name="Kuo A."/>
            <person name="Mondo S."/>
            <person name="Pangilinan J."/>
            <person name="Riley R."/>
            <person name="LaButti K."/>
            <person name="Andreopoulos B."/>
            <person name="Lipzen A."/>
            <person name="Chen C."/>
            <person name="Yan M."/>
            <person name="Daum C."/>
            <person name="Ng V."/>
            <person name="Clum A."/>
            <person name="Steindorff A."/>
            <person name="Ohm R.A."/>
            <person name="Martin F."/>
            <person name="Silar P."/>
            <person name="Natvig D.O."/>
            <person name="Lalanne C."/>
            <person name="Gautier V."/>
            <person name="Ament-Velasquez S.L."/>
            <person name="Kruys A."/>
            <person name="Hutchinson M.I."/>
            <person name="Powell A.J."/>
            <person name="Barry K."/>
            <person name="Miller A.N."/>
            <person name="Grigoriev I.V."/>
            <person name="Debuchy R."/>
            <person name="Gladieux P."/>
            <person name="Hiltunen Thoren M."/>
            <person name="Johannesson H."/>
        </authorList>
    </citation>
    <scope>NUCLEOTIDE SEQUENCE [LARGE SCALE GENOMIC DNA]</scope>
    <source>
        <strain evidence="6">CBS 284.82</strain>
    </source>
</reference>
<dbReference type="PROSITE" id="PS50127">
    <property type="entry name" value="UBC_2"/>
    <property type="match status" value="1"/>
</dbReference>
<organism evidence="5 6">
    <name type="scientific">Parachaetomium inaequale</name>
    <dbReference type="NCBI Taxonomy" id="2588326"/>
    <lineage>
        <taxon>Eukaryota</taxon>
        <taxon>Fungi</taxon>
        <taxon>Dikarya</taxon>
        <taxon>Ascomycota</taxon>
        <taxon>Pezizomycotina</taxon>
        <taxon>Sordariomycetes</taxon>
        <taxon>Sordariomycetidae</taxon>
        <taxon>Sordariales</taxon>
        <taxon>Chaetomiaceae</taxon>
        <taxon>Parachaetomium</taxon>
    </lineage>
</organism>
<accession>A0AAN6PB97</accession>
<feature type="region of interest" description="Disordered" evidence="3">
    <location>
        <begin position="734"/>
        <end position="785"/>
    </location>
</feature>
<feature type="compositionally biased region" description="Polar residues" evidence="3">
    <location>
        <begin position="659"/>
        <end position="676"/>
    </location>
</feature>
<feature type="domain" description="UBC core" evidence="4">
    <location>
        <begin position="484"/>
        <end position="640"/>
    </location>
</feature>
<feature type="region of interest" description="Disordered" evidence="3">
    <location>
        <begin position="150"/>
        <end position="187"/>
    </location>
</feature>
<evidence type="ECO:0000256" key="1">
    <source>
        <dbReference type="ARBA" id="ARBA00022679"/>
    </source>
</evidence>